<dbReference type="SMART" id="SM00448">
    <property type="entry name" value="REC"/>
    <property type="match status" value="1"/>
</dbReference>
<dbReference type="Proteomes" id="UP000002457">
    <property type="component" value="Chromosome"/>
</dbReference>
<proteinExistence type="predicted"/>
<keyword evidence="6" id="KW-1185">Reference proteome</keyword>
<dbReference type="InterPro" id="IPR000014">
    <property type="entry name" value="PAS"/>
</dbReference>
<evidence type="ECO:0000259" key="4">
    <source>
        <dbReference type="PROSITE" id="PS50112"/>
    </source>
</evidence>
<sequence>MIEKKILIVEDNAIIARETSERLKRLGYTVTGIAARGIDAIENVRASLPDLILMDINLKGEMDGIEAAGKIGEFSDAPVIYLTAYSDDLTLQRAMQTKPVAYLIKPFKERELYSNIEMAIYKHKAEKKTGISDETDEIIRAFADLPECVIVTDNEDRILFMNRSASHLIGFSAEETLGSLISTVFTIRRGSPRLEETLKKKSTGFPLLQEERIRVDLITRGGSSVPVITEATAITDSLGIREGFALVFWVDEPGS</sequence>
<feature type="modified residue" description="4-aspartylphosphate" evidence="2">
    <location>
        <position position="55"/>
    </location>
</feature>
<dbReference type="EMBL" id="CP001338">
    <property type="protein sequence ID" value="ACL15443.1"/>
    <property type="molecule type" value="Genomic_DNA"/>
</dbReference>
<organism evidence="5 6">
    <name type="scientific">Methanosphaerula palustris (strain ATCC BAA-1556 / DSM 19958 / E1-9c)</name>
    <dbReference type="NCBI Taxonomy" id="521011"/>
    <lineage>
        <taxon>Archaea</taxon>
        <taxon>Methanobacteriati</taxon>
        <taxon>Methanobacteriota</taxon>
        <taxon>Stenosarchaea group</taxon>
        <taxon>Methanomicrobia</taxon>
        <taxon>Methanomicrobiales</taxon>
        <taxon>Methanoregulaceae</taxon>
        <taxon>Methanosphaerula</taxon>
    </lineage>
</organism>
<dbReference type="InterPro" id="IPR035965">
    <property type="entry name" value="PAS-like_dom_sf"/>
</dbReference>
<protein>
    <submittedName>
        <fullName evidence="5">Putative PAS/PAC sensor protein</fullName>
    </submittedName>
</protein>
<dbReference type="SUPFAM" id="SSF55785">
    <property type="entry name" value="PYP-like sensor domain (PAS domain)"/>
    <property type="match status" value="1"/>
</dbReference>
<dbReference type="InterPro" id="IPR050595">
    <property type="entry name" value="Bact_response_regulator"/>
</dbReference>
<evidence type="ECO:0000313" key="6">
    <source>
        <dbReference type="Proteomes" id="UP000002457"/>
    </source>
</evidence>
<dbReference type="Pfam" id="PF00072">
    <property type="entry name" value="Response_reg"/>
    <property type="match status" value="1"/>
</dbReference>
<dbReference type="HOGENOM" id="CLU_000445_14_0_2"/>
<keyword evidence="1 2" id="KW-0597">Phosphoprotein</keyword>
<dbReference type="Gene3D" id="3.40.50.2300">
    <property type="match status" value="1"/>
</dbReference>
<dbReference type="Pfam" id="PF13426">
    <property type="entry name" value="PAS_9"/>
    <property type="match status" value="1"/>
</dbReference>
<dbReference type="PROSITE" id="PS50110">
    <property type="entry name" value="RESPONSE_REGULATORY"/>
    <property type="match status" value="1"/>
</dbReference>
<gene>
    <name evidence="5" type="ordered locus">Mpal_0048</name>
</gene>
<dbReference type="SUPFAM" id="SSF52172">
    <property type="entry name" value="CheY-like"/>
    <property type="match status" value="1"/>
</dbReference>
<dbReference type="CDD" id="cd00130">
    <property type="entry name" value="PAS"/>
    <property type="match status" value="1"/>
</dbReference>
<dbReference type="KEGG" id="mpl:Mpal_0048"/>
<dbReference type="PROSITE" id="PS50112">
    <property type="entry name" value="PAS"/>
    <property type="match status" value="1"/>
</dbReference>
<dbReference type="eggNOG" id="arCOG06537">
    <property type="taxonomic scope" value="Archaea"/>
</dbReference>
<feature type="domain" description="PAS" evidence="4">
    <location>
        <begin position="134"/>
        <end position="178"/>
    </location>
</feature>
<dbReference type="GeneID" id="7272217"/>
<dbReference type="InterPro" id="IPR011006">
    <property type="entry name" value="CheY-like_superfamily"/>
</dbReference>
<dbReference type="Gene3D" id="3.30.450.20">
    <property type="entry name" value="PAS domain"/>
    <property type="match status" value="1"/>
</dbReference>
<dbReference type="STRING" id="521011.Mpal_0048"/>
<name>B8GI92_METPE</name>
<dbReference type="PANTHER" id="PTHR44591">
    <property type="entry name" value="STRESS RESPONSE REGULATOR PROTEIN 1"/>
    <property type="match status" value="1"/>
</dbReference>
<dbReference type="SMART" id="SM00091">
    <property type="entry name" value="PAS"/>
    <property type="match status" value="1"/>
</dbReference>
<evidence type="ECO:0000313" key="5">
    <source>
        <dbReference type="EMBL" id="ACL15443.1"/>
    </source>
</evidence>
<dbReference type="AlphaFoldDB" id="B8GI92"/>
<evidence type="ECO:0000259" key="3">
    <source>
        <dbReference type="PROSITE" id="PS50110"/>
    </source>
</evidence>
<evidence type="ECO:0000256" key="1">
    <source>
        <dbReference type="ARBA" id="ARBA00022553"/>
    </source>
</evidence>
<dbReference type="PANTHER" id="PTHR44591:SF3">
    <property type="entry name" value="RESPONSE REGULATORY DOMAIN-CONTAINING PROTEIN"/>
    <property type="match status" value="1"/>
</dbReference>
<dbReference type="RefSeq" id="WP_012616762.1">
    <property type="nucleotide sequence ID" value="NC_011832.1"/>
</dbReference>
<accession>B8GI92</accession>
<dbReference type="InterPro" id="IPR001789">
    <property type="entry name" value="Sig_transdc_resp-reg_receiver"/>
</dbReference>
<dbReference type="CDD" id="cd17534">
    <property type="entry name" value="REC_DC-like"/>
    <property type="match status" value="1"/>
</dbReference>
<dbReference type="NCBIfam" id="TIGR00229">
    <property type="entry name" value="sensory_box"/>
    <property type="match status" value="1"/>
</dbReference>
<evidence type="ECO:0000256" key="2">
    <source>
        <dbReference type="PROSITE-ProRule" id="PRU00169"/>
    </source>
</evidence>
<dbReference type="GO" id="GO:0000160">
    <property type="term" value="P:phosphorelay signal transduction system"/>
    <property type="evidence" value="ECO:0007669"/>
    <property type="project" value="InterPro"/>
</dbReference>
<feature type="domain" description="Response regulatory" evidence="3">
    <location>
        <begin position="5"/>
        <end position="120"/>
    </location>
</feature>
<reference evidence="5 6" key="1">
    <citation type="journal article" date="2015" name="Genome Announc.">
        <title>Complete Genome Sequence of Methanosphaerula palustris E1-9CT, a Hydrogenotrophic Methanogen Isolated from a Minerotrophic Fen Peatland.</title>
        <authorList>
            <person name="Cadillo-Quiroz H."/>
            <person name="Browne P."/>
            <person name="Kyrpides N."/>
            <person name="Woyke T."/>
            <person name="Goodwin L."/>
            <person name="Detter C."/>
            <person name="Yavitt J.B."/>
            <person name="Zinder S.H."/>
        </authorList>
    </citation>
    <scope>NUCLEOTIDE SEQUENCE [LARGE SCALE GENOMIC DNA]</scope>
    <source>
        <strain evidence="6">ATCC BAA-1556 / DSM 19958 / E1-9c</strain>
    </source>
</reference>
<dbReference type="OrthoDB" id="2830at2157"/>